<name>Q10FV5_ORYSJ</name>
<proteinExistence type="predicted"/>
<reference evidence="3" key="6">
    <citation type="journal article" date="2008" name="Nucleic Acids Res.">
        <title>The rice annotation project database (RAP-DB): 2008 update.</title>
        <authorList>
            <consortium name="The rice annotation project (RAP)"/>
        </authorList>
    </citation>
    <scope>GENOME REANNOTATION</scope>
    <source>
        <strain evidence="3">cv. Nipponbare</strain>
    </source>
</reference>
<dbReference type="AlphaFoldDB" id="Q10FV5"/>
<protein>
    <submittedName>
        <fullName evidence="1">Uncharacterized protein</fullName>
    </submittedName>
</protein>
<sequence>MAMAMAYVTATTATRQYGGGGSAAGKHSILGLISASRLCTRQFTIPQWRTLICIVYMVVSRWGVTWMKTNFI</sequence>
<evidence type="ECO:0000313" key="2">
    <source>
        <dbReference type="EMBL" id="AAT78842.1"/>
    </source>
</evidence>
<evidence type="ECO:0000313" key="3">
    <source>
        <dbReference type="Proteomes" id="UP000000763"/>
    </source>
</evidence>
<dbReference type="EMBL" id="AC138004">
    <property type="protein sequence ID" value="AAT78842.1"/>
    <property type="molecule type" value="Genomic_DNA"/>
</dbReference>
<reference evidence="3" key="2">
    <citation type="journal article" date="2005" name="Nature">
        <title>The map-based sequence of the rice genome.</title>
        <authorList>
            <consortium name="International rice genome sequencing project (IRGSP)"/>
            <person name="Matsumoto T."/>
            <person name="Wu J."/>
            <person name="Kanamori H."/>
            <person name="Katayose Y."/>
            <person name="Fujisawa M."/>
            <person name="Namiki N."/>
            <person name="Mizuno H."/>
            <person name="Yamamoto K."/>
            <person name="Antonio B.A."/>
            <person name="Baba T."/>
            <person name="Sakata K."/>
            <person name="Nagamura Y."/>
            <person name="Aoki H."/>
            <person name="Arikawa K."/>
            <person name="Arita K."/>
            <person name="Bito T."/>
            <person name="Chiden Y."/>
            <person name="Fujitsuka N."/>
            <person name="Fukunaka R."/>
            <person name="Hamada M."/>
            <person name="Harada C."/>
            <person name="Hayashi A."/>
            <person name="Hijishita S."/>
            <person name="Honda M."/>
            <person name="Hosokawa S."/>
            <person name="Ichikawa Y."/>
            <person name="Idonuma A."/>
            <person name="Iijima M."/>
            <person name="Ikeda M."/>
            <person name="Ikeno M."/>
            <person name="Ito K."/>
            <person name="Ito S."/>
            <person name="Ito T."/>
            <person name="Ito Y."/>
            <person name="Ito Y."/>
            <person name="Iwabuchi A."/>
            <person name="Kamiya K."/>
            <person name="Karasawa W."/>
            <person name="Kurita K."/>
            <person name="Katagiri S."/>
            <person name="Kikuta A."/>
            <person name="Kobayashi H."/>
            <person name="Kobayashi N."/>
            <person name="Machita K."/>
            <person name="Maehara T."/>
            <person name="Masukawa M."/>
            <person name="Mizubayashi T."/>
            <person name="Mukai Y."/>
            <person name="Nagasaki H."/>
            <person name="Nagata Y."/>
            <person name="Naito S."/>
            <person name="Nakashima M."/>
            <person name="Nakama Y."/>
            <person name="Nakamichi Y."/>
            <person name="Nakamura M."/>
            <person name="Meguro A."/>
            <person name="Negishi M."/>
            <person name="Ohta I."/>
            <person name="Ohta T."/>
            <person name="Okamoto M."/>
            <person name="Ono N."/>
            <person name="Saji S."/>
            <person name="Sakaguchi M."/>
            <person name="Sakai K."/>
            <person name="Shibata M."/>
            <person name="Shimokawa T."/>
            <person name="Song J."/>
            <person name="Takazaki Y."/>
            <person name="Terasawa K."/>
            <person name="Tsugane M."/>
            <person name="Tsuji K."/>
            <person name="Ueda S."/>
            <person name="Waki K."/>
            <person name="Yamagata H."/>
            <person name="Yamamoto M."/>
            <person name="Yamamoto S."/>
            <person name="Yamane H."/>
            <person name="Yoshiki S."/>
            <person name="Yoshihara R."/>
            <person name="Yukawa K."/>
            <person name="Zhong H."/>
            <person name="Yano M."/>
            <person name="Yuan Q."/>
            <person name="Ouyang S."/>
            <person name="Liu J."/>
            <person name="Jones K.M."/>
            <person name="Gansberger K."/>
            <person name="Moffat K."/>
            <person name="Hill J."/>
            <person name="Bera J."/>
            <person name="Fadrosh D."/>
            <person name="Jin S."/>
            <person name="Johri S."/>
            <person name="Kim M."/>
            <person name="Overton L."/>
            <person name="Reardon M."/>
            <person name="Tsitrin T."/>
            <person name="Vuong H."/>
            <person name="Weaver B."/>
            <person name="Ciecko A."/>
            <person name="Tallon L."/>
            <person name="Jackson J."/>
            <person name="Pai G."/>
            <person name="Aken S.V."/>
            <person name="Utterback T."/>
            <person name="Reidmuller S."/>
            <person name="Feldblyum T."/>
            <person name="Hsiao J."/>
            <person name="Zismann V."/>
            <person name="Iobst S."/>
            <person name="de Vazeille A.R."/>
            <person name="Buell C.R."/>
            <person name="Ying K."/>
            <person name="Li Y."/>
            <person name="Lu T."/>
            <person name="Huang Y."/>
            <person name="Zhao Q."/>
            <person name="Feng Q."/>
            <person name="Zhang L."/>
            <person name="Zhu J."/>
            <person name="Weng Q."/>
            <person name="Mu J."/>
            <person name="Lu Y."/>
            <person name="Fan D."/>
            <person name="Liu Y."/>
            <person name="Guan J."/>
            <person name="Zhang Y."/>
            <person name="Yu S."/>
            <person name="Liu X."/>
            <person name="Zhang Y."/>
            <person name="Hong G."/>
            <person name="Han B."/>
            <person name="Choisne N."/>
            <person name="Demange N."/>
            <person name="Orjeda G."/>
            <person name="Samain S."/>
            <person name="Cattolico L."/>
            <person name="Pelletier E."/>
            <person name="Couloux A."/>
            <person name="Segurens B."/>
            <person name="Wincker P."/>
            <person name="D'Hont A."/>
            <person name="Scarpelli C."/>
            <person name="Weissenbach J."/>
            <person name="Salanoubat M."/>
            <person name="Quetier F."/>
            <person name="Yu Y."/>
            <person name="Kim H.R."/>
            <person name="Rambo T."/>
            <person name="Currie J."/>
            <person name="Collura K."/>
            <person name="Luo M."/>
            <person name="Yang T."/>
            <person name="Ammiraju J.S.S."/>
            <person name="Engler F."/>
            <person name="Soderlund C."/>
            <person name="Wing R.A."/>
            <person name="Palmer L.E."/>
            <person name="de la Bastide M."/>
            <person name="Spiegel L."/>
            <person name="Nascimento L."/>
            <person name="Zutavern T."/>
            <person name="O'Shaughnessy A."/>
            <person name="Dike S."/>
            <person name="Dedhia N."/>
            <person name="Preston R."/>
            <person name="Balija V."/>
            <person name="McCombie W.R."/>
            <person name="Chow T."/>
            <person name="Chen H."/>
            <person name="Chung M."/>
            <person name="Chen C."/>
            <person name="Shaw J."/>
            <person name="Wu H."/>
            <person name="Hsiao K."/>
            <person name="Chao Y."/>
            <person name="Chu M."/>
            <person name="Cheng C."/>
            <person name="Hour A."/>
            <person name="Lee P."/>
            <person name="Lin S."/>
            <person name="Lin Y."/>
            <person name="Liou J."/>
            <person name="Liu S."/>
            <person name="Hsing Y."/>
            <person name="Raghuvanshi S."/>
            <person name="Mohanty A."/>
            <person name="Bharti A.K."/>
            <person name="Gaur A."/>
            <person name="Gupta V."/>
            <person name="Kumar D."/>
            <person name="Ravi V."/>
            <person name="Vij S."/>
            <person name="Kapur A."/>
            <person name="Khurana P."/>
            <person name="Khurana P."/>
            <person name="Khurana J.P."/>
            <person name="Tyagi A.K."/>
            <person name="Gaikwad K."/>
            <person name="Singh A."/>
            <person name="Dalal V."/>
            <person name="Srivastava S."/>
            <person name="Dixit A."/>
            <person name="Pal A.K."/>
            <person name="Ghazi I.A."/>
            <person name="Yadav M."/>
            <person name="Pandit A."/>
            <person name="Bhargava A."/>
            <person name="Sureshbabu K."/>
            <person name="Batra K."/>
            <person name="Sharma T.R."/>
            <person name="Mohapatra T."/>
            <person name="Singh N.K."/>
            <person name="Messing J."/>
            <person name="Nelson A.B."/>
            <person name="Fuks G."/>
            <person name="Kavchok S."/>
            <person name="Keizer G."/>
            <person name="Linton E."/>
            <person name="Llaca V."/>
            <person name="Song R."/>
            <person name="Tanyolac B."/>
            <person name="Young S."/>
            <person name="Ho-Il K."/>
            <person name="Hahn J.H."/>
            <person name="Sangsakoo G."/>
            <person name="Vanavichit A."/>
            <person name="de Mattos Luiz.A.T."/>
            <person name="Zimmer P.D."/>
            <person name="Malone G."/>
            <person name="Dellagostin O."/>
            <person name="de Oliveira A.C."/>
            <person name="Bevan M."/>
            <person name="Bancroft I."/>
            <person name="Minx P."/>
            <person name="Cordum H."/>
            <person name="Wilson R."/>
            <person name="Cheng Z."/>
            <person name="Jin W."/>
            <person name="Jiang J."/>
            <person name="Leong S.A."/>
            <person name="Iwama H."/>
            <person name="Gojobori T."/>
            <person name="Itoh T."/>
            <person name="Niimura Y."/>
            <person name="Fujii Y."/>
            <person name="Habara T."/>
            <person name="Sakai H."/>
            <person name="Sato Y."/>
            <person name="Wilson G."/>
            <person name="Kumar K."/>
            <person name="McCouch S."/>
            <person name="Juretic N."/>
            <person name="Hoen D."/>
            <person name="Wright S."/>
            <person name="Bruskiewich R."/>
            <person name="Bureau T."/>
            <person name="Miyao A."/>
            <person name="Hirochika H."/>
            <person name="Nishikawa T."/>
            <person name="Kadowaki K."/>
            <person name="Sugiura M."/>
            <person name="Burr B."/>
            <person name="Sasaki T."/>
        </authorList>
    </citation>
    <scope>NUCLEOTIDE SEQUENCE [LARGE SCALE GENOMIC DNA]</scope>
    <source>
        <strain evidence="3">cv. Nipponbare</strain>
    </source>
</reference>
<gene>
    <name evidence="1" type="ORF">OSJNBa0092N01.21</name>
    <name evidence="2" type="ORF">OSJNBb0023J24.17</name>
</gene>
<organism evidence="1 3">
    <name type="scientific">Oryza sativa subsp. japonica</name>
    <name type="common">Rice</name>
    <dbReference type="NCBI Taxonomy" id="39947"/>
    <lineage>
        <taxon>Eukaryota</taxon>
        <taxon>Viridiplantae</taxon>
        <taxon>Streptophyta</taxon>
        <taxon>Embryophyta</taxon>
        <taxon>Tracheophyta</taxon>
        <taxon>Spermatophyta</taxon>
        <taxon>Magnoliopsida</taxon>
        <taxon>Liliopsida</taxon>
        <taxon>Poales</taxon>
        <taxon>Poaceae</taxon>
        <taxon>BOP clade</taxon>
        <taxon>Oryzoideae</taxon>
        <taxon>Oryzeae</taxon>
        <taxon>Oryzinae</taxon>
        <taxon>Oryza</taxon>
        <taxon>Oryza sativa</taxon>
    </lineage>
</organism>
<reference evidence="2" key="1">
    <citation type="submission" date="2004-07" db="EMBL/GenBank/DDBJ databases">
        <authorList>
            <person name="Buell R."/>
            <person name="Liu J."/>
            <person name="Childs K."/>
            <person name="Zaborsky J."/>
            <person name="Tallon L."/>
            <person name="Wirtz U."/>
            <person name="Wei F."/>
            <person name="Kuang H."/>
            <person name="Zhang P."/>
            <person name="Marano M."/>
            <person name="Baker B."/>
        </authorList>
    </citation>
    <scope>NUCLEOTIDE SEQUENCE</scope>
</reference>
<dbReference type="EMBL" id="AC120535">
    <property type="protein sequence ID" value="AAO73231.1"/>
    <property type="molecule type" value="Genomic_DNA"/>
</dbReference>
<reference evidence="1" key="5">
    <citation type="submission" date="2006-11" db="EMBL/GenBank/DDBJ databases">
        <title>.</title>
        <authorList>
            <person name="Buell C."/>
            <person name="Yuan Q."/>
            <person name="Ouyang S."/>
            <person name="Liu J."/>
            <person name="Gansberger K."/>
            <person name="Jones K."/>
            <person name="Overton II L."/>
            <person name="Tsitrin T."/>
            <person name="Kim M."/>
            <person name="Bera J."/>
            <person name="Jin S."/>
            <person name="Fadrosh D."/>
            <person name="Tallon L."/>
            <person name="Koo H."/>
            <person name="Zismann V."/>
            <person name="Hsiao J."/>
            <person name="Blunt S."/>
            <person name="Vanaken S."/>
            <person name="Riedmuller S."/>
            <person name="Utterback T."/>
            <person name="Feldblyum T."/>
            <person name="Yang Q."/>
            <person name="Haas B."/>
            <person name="Suh B."/>
            <person name="Peterson J."/>
            <person name="Quackenbush J."/>
            <person name="White O."/>
            <person name="Salzberg S."/>
            <person name="Fraser C."/>
        </authorList>
    </citation>
    <scope>NUCLEOTIDE SEQUENCE</scope>
</reference>
<reference evidence="1" key="3">
    <citation type="submission" date="2005-04" db="EMBL/GenBank/DDBJ databases">
        <authorList>
            <person name="Buell R."/>
        </authorList>
    </citation>
    <scope>NUCLEOTIDE SEQUENCE</scope>
</reference>
<accession>Q10FV5</accession>
<evidence type="ECO:0000313" key="1">
    <source>
        <dbReference type="EMBL" id="AAO73231.1"/>
    </source>
</evidence>
<reference evidence="2" key="4">
    <citation type="submission" date="2006-01" db="EMBL/GenBank/DDBJ databases">
        <title>Oryza sativa chromosome 3 BAC OSJNBb0023J24 genomic sequence.</title>
        <authorList>
            <person name="Buell C.R."/>
            <person name="Yuan Q."/>
            <person name="Ouyang S."/>
            <person name="Liu J."/>
            <person name="Gansberger K."/>
            <person name="Jones K.M."/>
            <person name="Overton II L.L."/>
            <person name="Tsitrin T."/>
            <person name="Kim M.M."/>
            <person name="Bera J.J."/>
            <person name="Jin S.S."/>
            <person name="Fadrosh D.W."/>
            <person name="Tallon L.J."/>
            <person name="Koo H."/>
            <person name="Zismann V."/>
            <person name="Hsiao J."/>
            <person name="Blunt S."/>
            <person name="Vanaken S.S."/>
            <person name="Riedmuller S.B."/>
            <person name="Utterback T.T."/>
            <person name="Feldblyum T.V."/>
            <person name="Yang Q.Q."/>
            <person name="Haas B.J."/>
            <person name="Suh B.B."/>
            <person name="Peterson J.J."/>
            <person name="Quackenbush J."/>
            <person name="White O."/>
            <person name="Salzberg S.L."/>
            <person name="Fraser C.M."/>
        </authorList>
    </citation>
    <scope>NUCLEOTIDE SEQUENCE</scope>
</reference>
<dbReference type="Proteomes" id="UP000000763">
    <property type="component" value="Chromosome 3"/>
</dbReference>